<keyword evidence="4" id="KW-1185">Reference proteome</keyword>
<dbReference type="PANTHER" id="PTHR43300">
    <property type="entry name" value="ACETYLTRANSFERASE"/>
    <property type="match status" value="1"/>
</dbReference>
<sequence>MRRLERFSVQGSNALWQIYQTVSFFKVLKNTCIILLGRMIPWMAMKRWLYRVFLRMEIGEQTAFAFMVMLDLLYPERIKIGKNTIIGYNTTILTHEYLIDEYRLGHVVIGDQVMIGANTTILPGVTIGDHAVIGAGTVVSKDVEPYQFVVGNPMQIIKKKG</sequence>
<gene>
    <name evidence="3" type="ORF">SAMN05444392_10598</name>
</gene>
<dbReference type="AlphaFoldDB" id="A0A1M4XPF7"/>
<dbReference type="InterPro" id="IPR018357">
    <property type="entry name" value="Hexapep_transf_CS"/>
</dbReference>
<dbReference type="PANTHER" id="PTHR43300:SF6">
    <property type="entry name" value="ACETYLTRANSFERASE YVOF-RELATED"/>
    <property type="match status" value="1"/>
</dbReference>
<evidence type="ECO:0000313" key="3">
    <source>
        <dbReference type="EMBL" id="SHE95153.1"/>
    </source>
</evidence>
<accession>A0A1M4XPF7</accession>
<evidence type="ECO:0000256" key="2">
    <source>
        <dbReference type="ARBA" id="ARBA00022737"/>
    </source>
</evidence>
<reference evidence="3 4" key="1">
    <citation type="submission" date="2016-11" db="EMBL/GenBank/DDBJ databases">
        <authorList>
            <person name="Jaros S."/>
            <person name="Januszkiewicz K."/>
            <person name="Wedrychowicz H."/>
        </authorList>
    </citation>
    <scope>NUCLEOTIDE SEQUENCE [LARGE SCALE GENOMIC DNA]</scope>
    <source>
        <strain evidence="3 4">DSM 44666</strain>
    </source>
</reference>
<dbReference type="PROSITE" id="PS00101">
    <property type="entry name" value="HEXAPEP_TRANSFERASES"/>
    <property type="match status" value="1"/>
</dbReference>
<dbReference type="RefSeq" id="WP_073154718.1">
    <property type="nucleotide sequence ID" value="NZ_FQVL01000005.1"/>
</dbReference>
<dbReference type="SUPFAM" id="SSF51161">
    <property type="entry name" value="Trimeric LpxA-like enzymes"/>
    <property type="match status" value="1"/>
</dbReference>
<dbReference type="Gene3D" id="2.160.10.10">
    <property type="entry name" value="Hexapeptide repeat proteins"/>
    <property type="match status" value="1"/>
</dbReference>
<protein>
    <submittedName>
        <fullName evidence="3">Acetyltransferase (Isoleucine patch superfamily)</fullName>
    </submittedName>
</protein>
<keyword evidence="1 3" id="KW-0808">Transferase</keyword>
<proteinExistence type="predicted"/>
<dbReference type="InterPro" id="IPR050179">
    <property type="entry name" value="Trans_hexapeptide_repeat"/>
</dbReference>
<organism evidence="3 4">
    <name type="scientific">Seinonella peptonophila</name>
    <dbReference type="NCBI Taxonomy" id="112248"/>
    <lineage>
        <taxon>Bacteria</taxon>
        <taxon>Bacillati</taxon>
        <taxon>Bacillota</taxon>
        <taxon>Bacilli</taxon>
        <taxon>Bacillales</taxon>
        <taxon>Thermoactinomycetaceae</taxon>
        <taxon>Seinonella</taxon>
    </lineage>
</organism>
<dbReference type="EMBL" id="FQVL01000005">
    <property type="protein sequence ID" value="SHE95153.1"/>
    <property type="molecule type" value="Genomic_DNA"/>
</dbReference>
<dbReference type="Proteomes" id="UP000184476">
    <property type="component" value="Unassembled WGS sequence"/>
</dbReference>
<dbReference type="GO" id="GO:0016740">
    <property type="term" value="F:transferase activity"/>
    <property type="evidence" value="ECO:0007669"/>
    <property type="project" value="UniProtKB-KW"/>
</dbReference>
<dbReference type="InterPro" id="IPR011004">
    <property type="entry name" value="Trimer_LpxA-like_sf"/>
</dbReference>
<dbReference type="OrthoDB" id="9801697at2"/>
<dbReference type="CDD" id="cd04647">
    <property type="entry name" value="LbH_MAT_like"/>
    <property type="match status" value="1"/>
</dbReference>
<evidence type="ECO:0000313" key="4">
    <source>
        <dbReference type="Proteomes" id="UP000184476"/>
    </source>
</evidence>
<keyword evidence="2" id="KW-0677">Repeat</keyword>
<dbReference type="InterPro" id="IPR001451">
    <property type="entry name" value="Hexapep"/>
</dbReference>
<evidence type="ECO:0000256" key="1">
    <source>
        <dbReference type="ARBA" id="ARBA00022679"/>
    </source>
</evidence>
<dbReference type="Pfam" id="PF00132">
    <property type="entry name" value="Hexapep"/>
    <property type="match status" value="1"/>
</dbReference>
<name>A0A1M4XPF7_9BACL</name>
<dbReference type="STRING" id="112248.SAMN05444392_10598"/>